<dbReference type="OrthoDB" id="8457242at2"/>
<proteinExistence type="predicted"/>
<dbReference type="AlphaFoldDB" id="L0FTV7"/>
<reference evidence="4" key="1">
    <citation type="submission" date="2012-02" db="EMBL/GenBank/DDBJ databases">
        <title>The complete genome of Echinicola vietnamensis DSM 17526.</title>
        <authorList>
            <person name="Lucas S."/>
            <person name="Copeland A."/>
            <person name="Lapidus A."/>
            <person name="Glavina del Rio T."/>
            <person name="Dalin E."/>
            <person name="Tice H."/>
            <person name="Bruce D."/>
            <person name="Goodwin L."/>
            <person name="Pitluck S."/>
            <person name="Peters L."/>
            <person name="Ovchinnikova G."/>
            <person name="Teshima H."/>
            <person name="Kyrpides N."/>
            <person name="Mavromatis K."/>
            <person name="Ivanova N."/>
            <person name="Brettin T."/>
            <person name="Detter J.C."/>
            <person name="Han C."/>
            <person name="Larimer F."/>
            <person name="Land M."/>
            <person name="Hauser L."/>
            <person name="Markowitz V."/>
            <person name="Cheng J.-F."/>
            <person name="Hugenholtz P."/>
            <person name="Woyke T."/>
            <person name="Wu D."/>
            <person name="Brambilla E."/>
            <person name="Klenk H.-P."/>
            <person name="Eisen J.A."/>
        </authorList>
    </citation>
    <scope>NUCLEOTIDE SEQUENCE [LARGE SCALE GENOMIC DNA]</scope>
    <source>
        <strain evidence="4">DSM 17526 / LMG 23754 / KMM 6221</strain>
    </source>
</reference>
<dbReference type="RefSeq" id="WP_015264299.1">
    <property type="nucleotide sequence ID" value="NC_019904.1"/>
</dbReference>
<feature type="chain" id="PRO_5003941919" description="Collagen triple helix repeat protein" evidence="2">
    <location>
        <begin position="24"/>
        <end position="320"/>
    </location>
</feature>
<dbReference type="Gene3D" id="1.20.5.320">
    <property type="entry name" value="6-Phosphogluconate Dehydrogenase, domain 3"/>
    <property type="match status" value="1"/>
</dbReference>
<dbReference type="PATRIC" id="fig|926556.3.peg.443"/>
<dbReference type="EMBL" id="CP003346">
    <property type="protein sequence ID" value="AGA76732.1"/>
    <property type="molecule type" value="Genomic_DNA"/>
</dbReference>
<dbReference type="STRING" id="926556.Echvi_0446"/>
<dbReference type="eggNOG" id="COG5164">
    <property type="taxonomic scope" value="Bacteria"/>
</dbReference>
<protein>
    <recommendedName>
        <fullName evidence="5">Collagen triple helix repeat protein</fullName>
    </recommendedName>
</protein>
<evidence type="ECO:0000256" key="1">
    <source>
        <dbReference type="SAM" id="MobiDB-lite"/>
    </source>
</evidence>
<dbReference type="HOGENOM" id="CLU_868005_0_0_10"/>
<keyword evidence="2" id="KW-0732">Signal</keyword>
<evidence type="ECO:0000256" key="2">
    <source>
        <dbReference type="SAM" id="SignalP"/>
    </source>
</evidence>
<evidence type="ECO:0000313" key="3">
    <source>
        <dbReference type="EMBL" id="AGA76732.1"/>
    </source>
</evidence>
<sequence>MKTKYYSLLGALCLMIVVSSCIEGEQGPEGPQGEKGEQGEQGIPGVDGNSLLYGNQPPEPSDGKEGDFYIDTHNSELYGPKTAFGWGDPTGLQGEPGKDGEDGSRIYSGSMSPSQNIGELGDFYFQTTIGVLYGPKRSTGWGSGVSLKGPQGEPGTANVIASNWTAYNVDRLSPTKAVVYAYLPSATRTHLIGVTGASSLYDFVNNENGTLLVYHRNPVDGLFSLPSFRPIGTWDIKSSLYWTLDGTQGWQNRIIIEVDNMSEGAYTFASKNLVFGTDKPEFRFIMIPKGAVSTALRDRNVSGLSELPYKDVRKLFGLGD</sequence>
<evidence type="ECO:0000313" key="4">
    <source>
        <dbReference type="Proteomes" id="UP000010796"/>
    </source>
</evidence>
<name>L0FTV7_ECHVK</name>
<evidence type="ECO:0008006" key="5">
    <source>
        <dbReference type="Google" id="ProtNLM"/>
    </source>
</evidence>
<feature type="signal peptide" evidence="2">
    <location>
        <begin position="1"/>
        <end position="23"/>
    </location>
</feature>
<dbReference type="KEGG" id="evi:Echvi_0446"/>
<dbReference type="Proteomes" id="UP000010796">
    <property type="component" value="Chromosome"/>
</dbReference>
<organism evidence="3 4">
    <name type="scientific">Echinicola vietnamensis (strain DSM 17526 / LMG 23754 / KMM 6221)</name>
    <dbReference type="NCBI Taxonomy" id="926556"/>
    <lineage>
        <taxon>Bacteria</taxon>
        <taxon>Pseudomonadati</taxon>
        <taxon>Bacteroidota</taxon>
        <taxon>Cytophagia</taxon>
        <taxon>Cytophagales</taxon>
        <taxon>Cyclobacteriaceae</taxon>
        <taxon>Echinicola</taxon>
    </lineage>
</organism>
<feature type="region of interest" description="Disordered" evidence="1">
    <location>
        <begin position="25"/>
        <end position="105"/>
    </location>
</feature>
<dbReference type="PROSITE" id="PS51257">
    <property type="entry name" value="PROKAR_LIPOPROTEIN"/>
    <property type="match status" value="1"/>
</dbReference>
<accession>L0FTV7</accession>
<gene>
    <name evidence="3" type="ordered locus">Echvi_0446</name>
</gene>
<keyword evidence="4" id="KW-1185">Reference proteome</keyword>